<evidence type="ECO:0000259" key="2">
    <source>
        <dbReference type="Pfam" id="PF04945"/>
    </source>
</evidence>
<evidence type="ECO:0000313" key="4">
    <source>
        <dbReference type="Proteomes" id="UP001153642"/>
    </source>
</evidence>
<proteinExistence type="predicted"/>
<sequence>MKTLPAILLIFTMTAAFAQSIDYNTKKGAIAEGYDVVSYFEGNPTEGSADFKIDYDHVLFKFSSEENLKRFRQDPEKYIPQYGGYCAYAIASGKKVRINPETFEIRDKKLYLFYNAHGTNTLDLWKEEGAEKLQKEADKNWQKIKFNN</sequence>
<feature type="signal peptide" evidence="1">
    <location>
        <begin position="1"/>
        <end position="18"/>
    </location>
</feature>
<name>A0ABT6FWE2_9FLAO</name>
<dbReference type="Pfam" id="PF04945">
    <property type="entry name" value="YHS"/>
    <property type="match status" value="1"/>
</dbReference>
<keyword evidence="4" id="KW-1185">Reference proteome</keyword>
<comment type="caution">
    <text evidence="3">The sequence shown here is derived from an EMBL/GenBank/DDBJ whole genome shotgun (WGS) entry which is preliminary data.</text>
</comment>
<gene>
    <name evidence="3" type="ORF">OSR52_17115</name>
</gene>
<organism evidence="3 4">
    <name type="scientific">Galbibacter pacificus</name>
    <dbReference type="NCBI Taxonomy" id="2996052"/>
    <lineage>
        <taxon>Bacteria</taxon>
        <taxon>Pseudomonadati</taxon>
        <taxon>Bacteroidota</taxon>
        <taxon>Flavobacteriia</taxon>
        <taxon>Flavobacteriales</taxon>
        <taxon>Flavobacteriaceae</taxon>
        <taxon>Galbibacter</taxon>
    </lineage>
</organism>
<accession>A0ABT6FWE2</accession>
<feature type="chain" id="PRO_5047491894" evidence="1">
    <location>
        <begin position="19"/>
        <end position="148"/>
    </location>
</feature>
<dbReference type="NCBIfam" id="NF041384">
    <property type="entry name" value="YHS_seleno_dom"/>
    <property type="match status" value="1"/>
</dbReference>
<protein>
    <submittedName>
        <fullName evidence="3">YHS domain-containing protein</fullName>
    </submittedName>
</protein>
<evidence type="ECO:0000256" key="1">
    <source>
        <dbReference type="SAM" id="SignalP"/>
    </source>
</evidence>
<dbReference type="InterPro" id="IPR007029">
    <property type="entry name" value="YHS_dom"/>
</dbReference>
<keyword evidence="1" id="KW-0732">Signal</keyword>
<dbReference type="EMBL" id="JAPMUA010000007">
    <property type="protein sequence ID" value="MDG3587582.1"/>
    <property type="molecule type" value="Genomic_DNA"/>
</dbReference>
<reference evidence="3" key="1">
    <citation type="submission" date="2022-11" db="EMBL/GenBank/DDBJ databases">
        <title>High-quality draft genome sequence of Galbibacter sp. strain CMA-7.</title>
        <authorList>
            <person name="Wei L."/>
            <person name="Dong C."/>
            <person name="Shao Z."/>
        </authorList>
    </citation>
    <scope>NUCLEOTIDE SEQUENCE</scope>
    <source>
        <strain evidence="3">CMA-7</strain>
    </source>
</reference>
<evidence type="ECO:0000313" key="3">
    <source>
        <dbReference type="EMBL" id="MDG3587582.1"/>
    </source>
</evidence>
<dbReference type="Proteomes" id="UP001153642">
    <property type="component" value="Unassembled WGS sequence"/>
</dbReference>
<feature type="domain" description="YHS" evidence="2">
    <location>
        <begin position="38"/>
        <end position="81"/>
    </location>
</feature>
<dbReference type="RefSeq" id="WP_277901189.1">
    <property type="nucleotide sequence ID" value="NZ_JAPMUA010000007.1"/>
</dbReference>